<accession>A0A1I0SAR8</accession>
<evidence type="ECO:0000313" key="4">
    <source>
        <dbReference type="Proteomes" id="UP000199310"/>
    </source>
</evidence>
<dbReference type="PANTHER" id="PTHR21666:SF270">
    <property type="entry name" value="MUREIN HYDROLASE ACTIVATOR ENVC"/>
    <property type="match status" value="1"/>
</dbReference>
<keyword evidence="1" id="KW-0812">Transmembrane</keyword>
<name>A0A1I0SAR8_9BACT</name>
<evidence type="ECO:0000259" key="2">
    <source>
        <dbReference type="Pfam" id="PF01551"/>
    </source>
</evidence>
<evidence type="ECO:0000313" key="3">
    <source>
        <dbReference type="EMBL" id="SEW53637.1"/>
    </source>
</evidence>
<keyword evidence="1" id="KW-1133">Transmembrane helix</keyword>
<feature type="transmembrane region" description="Helical" evidence="1">
    <location>
        <begin position="58"/>
        <end position="77"/>
    </location>
</feature>
<feature type="transmembrane region" description="Helical" evidence="1">
    <location>
        <begin position="117"/>
        <end position="136"/>
    </location>
</feature>
<feature type="transmembrane region" description="Helical" evidence="1">
    <location>
        <begin position="83"/>
        <end position="101"/>
    </location>
</feature>
<dbReference type="InterPro" id="IPR011055">
    <property type="entry name" value="Dup_hybrid_motif"/>
</dbReference>
<dbReference type="EMBL" id="FOJG01000002">
    <property type="protein sequence ID" value="SEW53637.1"/>
    <property type="molecule type" value="Genomic_DNA"/>
</dbReference>
<evidence type="ECO:0000256" key="1">
    <source>
        <dbReference type="SAM" id="Phobius"/>
    </source>
</evidence>
<organism evidence="3 4">
    <name type="scientific">Chitinophaga arvensicola</name>
    <dbReference type="NCBI Taxonomy" id="29529"/>
    <lineage>
        <taxon>Bacteria</taxon>
        <taxon>Pseudomonadati</taxon>
        <taxon>Bacteroidota</taxon>
        <taxon>Chitinophagia</taxon>
        <taxon>Chitinophagales</taxon>
        <taxon>Chitinophagaceae</taxon>
        <taxon>Chitinophaga</taxon>
    </lineage>
</organism>
<dbReference type="Proteomes" id="UP000199310">
    <property type="component" value="Unassembled WGS sequence"/>
</dbReference>
<dbReference type="STRING" id="29529.SAMN04488122_5607"/>
<keyword evidence="1" id="KW-0472">Membrane</keyword>
<dbReference type="InterPro" id="IPR016047">
    <property type="entry name" value="M23ase_b-sheet_dom"/>
</dbReference>
<dbReference type="Gene3D" id="2.70.70.10">
    <property type="entry name" value="Glucose Permease (Domain IIA)"/>
    <property type="match status" value="1"/>
</dbReference>
<feature type="domain" description="M23ase beta-sheet core" evidence="2">
    <location>
        <begin position="207"/>
        <end position="298"/>
    </location>
</feature>
<dbReference type="AlphaFoldDB" id="A0A1I0SAR8"/>
<gene>
    <name evidence="3" type="ORF">SAMN04488122_5607</name>
</gene>
<dbReference type="InterPro" id="IPR050570">
    <property type="entry name" value="Cell_wall_metabolism_enzyme"/>
</dbReference>
<dbReference type="PANTHER" id="PTHR21666">
    <property type="entry name" value="PEPTIDASE-RELATED"/>
    <property type="match status" value="1"/>
</dbReference>
<reference evidence="4" key="1">
    <citation type="submission" date="2016-10" db="EMBL/GenBank/DDBJ databases">
        <authorList>
            <person name="Varghese N."/>
            <person name="Submissions S."/>
        </authorList>
    </citation>
    <scope>NUCLEOTIDE SEQUENCE [LARGE SCALE GENOMIC DNA]</scope>
    <source>
        <strain evidence="4">DSM 3695</strain>
    </source>
</reference>
<proteinExistence type="predicted"/>
<dbReference type="GO" id="GO:0004222">
    <property type="term" value="F:metalloendopeptidase activity"/>
    <property type="evidence" value="ECO:0007669"/>
    <property type="project" value="TreeGrafter"/>
</dbReference>
<dbReference type="Pfam" id="PF01551">
    <property type="entry name" value="Peptidase_M23"/>
    <property type="match status" value="1"/>
</dbReference>
<feature type="transmembrane region" description="Helical" evidence="1">
    <location>
        <begin position="24"/>
        <end position="46"/>
    </location>
</feature>
<dbReference type="CDD" id="cd12797">
    <property type="entry name" value="M23_peptidase"/>
    <property type="match status" value="1"/>
</dbReference>
<protein>
    <submittedName>
        <fullName evidence="3">Peptidase family M23</fullName>
    </submittedName>
</protein>
<keyword evidence="4" id="KW-1185">Reference proteome</keyword>
<dbReference type="SUPFAM" id="SSF51261">
    <property type="entry name" value="Duplicated hybrid motif"/>
    <property type="match status" value="1"/>
</dbReference>
<sequence>MLHNYYGTSPLRKILIICVKVKQAIMIIYCLLGATIALALYSLYLVWKAGSRPLPATFSYLLLGLSLGVFLYLYGTWVYLSIYSKYVFGVLLLGNIVAYVARKHDHAARPTPRWKKISNGILTVVFVVMTVLYFTGTTGKPDRVALSFPFKPGKYFVLQGGKGLPTNVFHFSLRGAIYAMDIVQLNDAGGRANKIFSRKLEDYVIFGDTIYAPCDGLVMRAYSNNPDNIPPAMDRGPKNTNQVLLETPGYYVFMGHLKMGSVVVQEGQYVKRGDPLGCVGNSGFSTEPHLHIQVHARQSGIPWYQGKPLYIMFNGKGYLLNEVINAK</sequence>